<sequence>MQKLSEVYRGLALSTLKGTGAVTDDRLGIEPDSKPEILAAINEGLVRLHSRFPLKTNSCIVEMKEGRTDYPLQSKYAYSRFTKPTLEIQYPYIMDGFMKPFQDDVIKILNVFDNSGNRRRLNDDSDPHAIFTPRPDTIQCMRPRHFEALNVTYQAKHPVLTGDEEQEVDLADTLMTALHNWVGYRYHTGLNTPEANAKAAEYLQTYESICGEVVDYDLANGSISITETKFEQRGWR</sequence>
<evidence type="ECO:0000313" key="1">
    <source>
        <dbReference type="EMBL" id="AGV99353.1"/>
    </source>
</evidence>
<dbReference type="RefSeq" id="YP_009055579.1">
    <property type="nucleotide sequence ID" value="NC_024786.1"/>
</dbReference>
<protein>
    <submittedName>
        <fullName evidence="1">Uncharacterized protein</fullName>
    </submittedName>
</protein>
<keyword evidence="2" id="KW-1185">Reference proteome</keyword>
<organism evidence="1 2">
    <name type="scientific">Escherichia phage vB_EcoP_PhAPEC5</name>
    <dbReference type="NCBI Taxonomy" id="1395983"/>
    <lineage>
        <taxon>Viruses</taxon>
        <taxon>Duplodnaviria</taxon>
        <taxon>Heunggongvirae</taxon>
        <taxon>Uroviricota</taxon>
        <taxon>Caudoviricetes</taxon>
        <taxon>Schitoviridae</taxon>
        <taxon>Enquatrovirinae</taxon>
        <taxon>Gamaleyavirus</taxon>
        <taxon>Gamaleyavirus APEC5</taxon>
    </lineage>
</organism>
<evidence type="ECO:0000313" key="2">
    <source>
        <dbReference type="Proteomes" id="UP000027383"/>
    </source>
</evidence>
<accession>A0A067Y1L0</accession>
<proteinExistence type="predicted"/>
<reference evidence="1 2" key="1">
    <citation type="journal article" date="2014" name="Vet. Microbiol.">
        <title>A cocktail of in vitro efficient phages is not a guarantee for in vivo therapeutic results against avian colibacillosis.</title>
        <authorList>
            <person name="Tsonos J."/>
            <person name="Oosterik L.H."/>
            <person name="Tuntufye H.N."/>
            <person name="Klumpp J."/>
            <person name="Butaye P."/>
            <person name="De Greve H."/>
            <person name="Hernalsteens J.P."/>
            <person name="Lavigne R."/>
            <person name="Goddeeris B.M."/>
        </authorList>
    </citation>
    <scope>NUCLEOTIDE SEQUENCE [LARGE SCALE GENOMIC DNA]</scope>
</reference>
<dbReference type="Proteomes" id="UP000027383">
    <property type="component" value="Segment"/>
</dbReference>
<gene>
    <name evidence="1" type="ORF">PhAPEC5_69</name>
</gene>
<dbReference type="OrthoDB" id="6416at10239"/>
<dbReference type="EMBL" id="KF192075">
    <property type="protein sequence ID" value="AGV99353.1"/>
    <property type="molecule type" value="Genomic_DNA"/>
</dbReference>
<dbReference type="KEGG" id="vg:20283848"/>
<dbReference type="GeneID" id="20283848"/>
<name>A0A067Y1L0_9CAUD</name>